<keyword evidence="2" id="KW-1185">Reference proteome</keyword>
<comment type="caution">
    <text evidence="1">The sequence shown here is derived from an EMBL/GenBank/DDBJ whole genome shotgun (WGS) entry which is preliminary data.</text>
</comment>
<proteinExistence type="predicted"/>
<sequence>MNSFSSASRSGLSSLESWWKFLWKACHNWLPTFAVLATRKLPVDVLCPVYHLAPESVGHALWFYNSLKVLRQAWLAAHGSGGKGSQRASGLLWRSEYCQNHLIHAGVLLPAGHSLGWASSFMADYQAAKLLPGASSDATSQVAAHILQETAVEKNYASENVTLV</sequence>
<name>A0ABQ8HNX3_9ROSI</name>
<dbReference type="EMBL" id="JAFEMO010000008">
    <property type="protein sequence ID" value="KAH7565973.1"/>
    <property type="molecule type" value="Genomic_DNA"/>
</dbReference>
<gene>
    <name evidence="1" type="ORF">JRO89_XS08G0050900</name>
</gene>
<protein>
    <submittedName>
        <fullName evidence="1">Uncharacterized protein</fullName>
    </submittedName>
</protein>
<reference evidence="1 2" key="1">
    <citation type="submission" date="2021-02" db="EMBL/GenBank/DDBJ databases">
        <title>Plant Genome Project.</title>
        <authorList>
            <person name="Zhang R.-G."/>
        </authorList>
    </citation>
    <scope>NUCLEOTIDE SEQUENCE [LARGE SCALE GENOMIC DNA]</scope>
    <source>
        <tissue evidence="1">Leaves</tissue>
    </source>
</reference>
<evidence type="ECO:0000313" key="1">
    <source>
        <dbReference type="EMBL" id="KAH7565973.1"/>
    </source>
</evidence>
<evidence type="ECO:0000313" key="2">
    <source>
        <dbReference type="Proteomes" id="UP000827721"/>
    </source>
</evidence>
<accession>A0ABQ8HNX3</accession>
<organism evidence="1 2">
    <name type="scientific">Xanthoceras sorbifolium</name>
    <dbReference type="NCBI Taxonomy" id="99658"/>
    <lineage>
        <taxon>Eukaryota</taxon>
        <taxon>Viridiplantae</taxon>
        <taxon>Streptophyta</taxon>
        <taxon>Embryophyta</taxon>
        <taxon>Tracheophyta</taxon>
        <taxon>Spermatophyta</taxon>
        <taxon>Magnoliopsida</taxon>
        <taxon>eudicotyledons</taxon>
        <taxon>Gunneridae</taxon>
        <taxon>Pentapetalae</taxon>
        <taxon>rosids</taxon>
        <taxon>malvids</taxon>
        <taxon>Sapindales</taxon>
        <taxon>Sapindaceae</taxon>
        <taxon>Xanthoceroideae</taxon>
        <taxon>Xanthoceras</taxon>
    </lineage>
</organism>
<dbReference type="Proteomes" id="UP000827721">
    <property type="component" value="Unassembled WGS sequence"/>
</dbReference>